<sequence length="490" mass="54814">MQVAVSEALCRMTTRKCREELVYKWFPIRCFADSFKAINDPEFETLFKPKDDNLDKFWIDFNLGTSCISFFVNDPEGALWESINLPKVSVDGYAVLERDEKKVLAVQMNLPVTHCKIKGRTVRIFFEKHCDIENAAKKVFGEVLHLEPAQTERQAELTRATLGDPGNGHKAKPARASSSVSEEAVDIYGTFNLQETKGERSPQEEPDVFHLNDHSDTEEGKLYAIHGSFEEVPGGKGKSKNFQSVVFFDGVRSCCCCAFSVSASSSQAAPKPKESHKIWQSETESSPTQRGESESLHQRSLMRADYTRKKPKVKAKLKILPLSSSSSAEESHVVMHSTPKPVEGEQSRSKEKPFPHLRQPSLEYSLITPRTDEGKDAGLPLACRVSGLGPPVLGHRHVVRRFLSEPAVEMELDDSVFIRDDDDDDLRRAEAPIQASARRNGRTRRRKIFHLQERKRNDGAPPGVGRHGSLNGRLFLAPSAANLEFGLDSP</sequence>
<dbReference type="PANTHER" id="PTHR15607">
    <property type="entry name" value="SYNAPTONEMAL COMPLEX PROTEIN-RELATED"/>
    <property type="match status" value="1"/>
</dbReference>
<comment type="caution">
    <text evidence="3">The sequence shown here is derived from an EMBL/GenBank/DDBJ whole genome shotgun (WGS) entry which is preliminary data.</text>
</comment>
<evidence type="ECO:0000256" key="1">
    <source>
        <dbReference type="SAM" id="MobiDB-lite"/>
    </source>
</evidence>
<dbReference type="InterPro" id="IPR040560">
    <property type="entry name" value="SYCP2_SLD"/>
</dbReference>
<evidence type="ECO:0000313" key="3">
    <source>
        <dbReference type="EMBL" id="KPP63199.1"/>
    </source>
</evidence>
<dbReference type="InterPro" id="IPR024835">
    <property type="entry name" value="SYCP2-like"/>
</dbReference>
<evidence type="ECO:0000313" key="4">
    <source>
        <dbReference type="Proteomes" id="UP000034805"/>
    </source>
</evidence>
<protein>
    <recommendedName>
        <fullName evidence="2">Synaptonemal complex protein 2 Spt16M-like domain-containing protein</fullName>
    </recommendedName>
</protein>
<gene>
    <name evidence="3" type="ORF">Z043_118560</name>
</gene>
<organism evidence="3 4">
    <name type="scientific">Scleropages formosus</name>
    <name type="common">Asian bonytongue</name>
    <name type="synonym">Osteoglossum formosum</name>
    <dbReference type="NCBI Taxonomy" id="113540"/>
    <lineage>
        <taxon>Eukaryota</taxon>
        <taxon>Metazoa</taxon>
        <taxon>Chordata</taxon>
        <taxon>Craniata</taxon>
        <taxon>Vertebrata</taxon>
        <taxon>Euteleostomi</taxon>
        <taxon>Actinopterygii</taxon>
        <taxon>Neopterygii</taxon>
        <taxon>Teleostei</taxon>
        <taxon>Osteoglossocephala</taxon>
        <taxon>Osteoglossomorpha</taxon>
        <taxon>Osteoglossiformes</taxon>
        <taxon>Osteoglossidae</taxon>
        <taxon>Scleropages</taxon>
    </lineage>
</organism>
<evidence type="ECO:0000259" key="2">
    <source>
        <dbReference type="Pfam" id="PF18584"/>
    </source>
</evidence>
<dbReference type="Proteomes" id="UP000034805">
    <property type="component" value="Unassembled WGS sequence"/>
</dbReference>
<dbReference type="PANTHER" id="PTHR15607:SF18">
    <property type="entry name" value="SYNAPTONEMAL COMPLEX PROTEIN 2-LIKE ISOFORM X1"/>
    <property type="match status" value="1"/>
</dbReference>
<dbReference type="EMBL" id="JARO02008080">
    <property type="protein sequence ID" value="KPP63199.1"/>
    <property type="molecule type" value="Genomic_DNA"/>
</dbReference>
<feature type="compositionally biased region" description="Polar residues" evidence="1">
    <location>
        <begin position="280"/>
        <end position="290"/>
    </location>
</feature>
<feature type="compositionally biased region" description="Basic and acidic residues" evidence="1">
    <location>
        <begin position="342"/>
        <end position="354"/>
    </location>
</feature>
<proteinExistence type="predicted"/>
<reference evidence="3 4" key="1">
    <citation type="submission" date="2015-08" db="EMBL/GenBank/DDBJ databases">
        <title>The genome of the Asian arowana (Scleropages formosus).</title>
        <authorList>
            <person name="Tan M.H."/>
            <person name="Gan H.M."/>
            <person name="Croft L.J."/>
            <person name="Austin C.M."/>
        </authorList>
    </citation>
    <scope>NUCLEOTIDE SEQUENCE [LARGE SCALE GENOMIC DNA]</scope>
    <source>
        <strain evidence="3">Aro1</strain>
    </source>
</reference>
<dbReference type="Pfam" id="PF18584">
    <property type="entry name" value="SYCP2_SLD"/>
    <property type="match status" value="1"/>
</dbReference>
<dbReference type="AlphaFoldDB" id="A0A0P7WPD7"/>
<feature type="region of interest" description="Disordered" evidence="1">
    <location>
        <begin position="266"/>
        <end position="307"/>
    </location>
</feature>
<feature type="region of interest" description="Disordered" evidence="1">
    <location>
        <begin position="328"/>
        <end position="355"/>
    </location>
</feature>
<accession>A0A0P7WPD7</accession>
<feature type="domain" description="Synaptonemal complex protein 2 Spt16M-like" evidence="2">
    <location>
        <begin position="44"/>
        <end position="142"/>
    </location>
</feature>
<name>A0A0P7WPD7_SCLFO</name>